<keyword evidence="3" id="KW-0687">Ribonucleoprotein</keyword>
<dbReference type="GO" id="GO:0003735">
    <property type="term" value="F:structural constituent of ribosome"/>
    <property type="evidence" value="ECO:0007669"/>
    <property type="project" value="InterPro"/>
</dbReference>
<gene>
    <name evidence="6" type="ORF">COU46_02485</name>
</gene>
<dbReference type="EMBL" id="PFCN01000030">
    <property type="protein sequence ID" value="PIR70256.1"/>
    <property type="molecule type" value="Genomic_DNA"/>
</dbReference>
<reference evidence="7" key="1">
    <citation type="submission" date="2017-09" db="EMBL/GenBank/DDBJ databases">
        <title>Depth-based differentiation of microbial function through sediment-hosted aquifers and enrichment of novel symbionts in the deep terrestrial subsurface.</title>
        <authorList>
            <person name="Probst A.J."/>
            <person name="Ladd B."/>
            <person name="Jarett J.K."/>
            <person name="Geller-Mcgrath D.E."/>
            <person name="Sieber C.M.K."/>
            <person name="Emerson J.B."/>
            <person name="Anantharaman K."/>
            <person name="Thomas B.C."/>
            <person name="Malmstrom R."/>
            <person name="Stieglmeier M."/>
            <person name="Klingl A."/>
            <person name="Woyke T."/>
            <person name="Ryan C.M."/>
            <person name="Banfield J.F."/>
        </authorList>
    </citation>
    <scope>NUCLEOTIDE SEQUENCE [LARGE SCALE GENOMIC DNA]</scope>
</reference>
<dbReference type="GO" id="GO:0006412">
    <property type="term" value="P:translation"/>
    <property type="evidence" value="ECO:0007669"/>
    <property type="project" value="InterPro"/>
</dbReference>
<evidence type="ECO:0000256" key="5">
    <source>
        <dbReference type="ARBA" id="ARBA00035525"/>
    </source>
</evidence>
<comment type="similarity">
    <text evidence="1">Belongs to the universal ribosomal protein uS8 family.</text>
</comment>
<evidence type="ECO:0000256" key="3">
    <source>
        <dbReference type="ARBA" id="ARBA00023274"/>
    </source>
</evidence>
<name>A0A2H0TFC9_9BACT</name>
<dbReference type="InterPro" id="IPR000630">
    <property type="entry name" value="Ribosomal_uS8"/>
</dbReference>
<dbReference type="GO" id="GO:0005737">
    <property type="term" value="C:cytoplasm"/>
    <property type="evidence" value="ECO:0007669"/>
    <property type="project" value="UniProtKB-ARBA"/>
</dbReference>
<dbReference type="Proteomes" id="UP000229383">
    <property type="component" value="Unassembled WGS sequence"/>
</dbReference>
<proteinExistence type="inferred from homology"/>
<evidence type="ECO:0000313" key="7">
    <source>
        <dbReference type="Proteomes" id="UP000229383"/>
    </source>
</evidence>
<dbReference type="PANTHER" id="PTHR11758">
    <property type="entry name" value="40S RIBOSOMAL PROTEIN S15A"/>
    <property type="match status" value="1"/>
</dbReference>
<dbReference type="Pfam" id="PF00410">
    <property type="entry name" value="Ribosomal_S8"/>
    <property type="match status" value="1"/>
</dbReference>
<dbReference type="NCBIfam" id="NF001109">
    <property type="entry name" value="PRK00136.1"/>
    <property type="match status" value="1"/>
</dbReference>
<protein>
    <recommendedName>
        <fullName evidence="4">Small ribosomal subunit protein uS8</fullName>
    </recommendedName>
    <alternativeName>
        <fullName evidence="5">30S ribosomal protein S8</fullName>
    </alternativeName>
</protein>
<evidence type="ECO:0000313" key="6">
    <source>
        <dbReference type="EMBL" id="PIR70256.1"/>
    </source>
</evidence>
<dbReference type="GO" id="GO:0005840">
    <property type="term" value="C:ribosome"/>
    <property type="evidence" value="ECO:0007669"/>
    <property type="project" value="UniProtKB-KW"/>
</dbReference>
<dbReference type="FunFam" id="3.30.1490.10:FF:000001">
    <property type="entry name" value="30S ribosomal protein S8"/>
    <property type="match status" value="1"/>
</dbReference>
<dbReference type="GO" id="GO:1990904">
    <property type="term" value="C:ribonucleoprotein complex"/>
    <property type="evidence" value="ECO:0007669"/>
    <property type="project" value="UniProtKB-KW"/>
</dbReference>
<evidence type="ECO:0000256" key="4">
    <source>
        <dbReference type="ARBA" id="ARBA00035258"/>
    </source>
</evidence>
<organism evidence="6 7">
    <name type="scientific">Candidatus Niyogibacteria bacterium CG10_big_fil_rev_8_21_14_0_10_42_19</name>
    <dbReference type="NCBI Taxonomy" id="1974725"/>
    <lineage>
        <taxon>Bacteria</taxon>
        <taxon>Candidatus Niyogiibacteriota</taxon>
    </lineage>
</organism>
<dbReference type="Gene3D" id="3.30.1490.10">
    <property type="match status" value="1"/>
</dbReference>
<dbReference type="InterPro" id="IPR035987">
    <property type="entry name" value="Ribosomal_uS8_sf"/>
</dbReference>
<dbReference type="AlphaFoldDB" id="A0A2H0TFC9"/>
<comment type="caution">
    <text evidence="6">The sequence shown here is derived from an EMBL/GenBank/DDBJ whole genome shotgun (WGS) entry which is preliminary data.</text>
</comment>
<evidence type="ECO:0000256" key="2">
    <source>
        <dbReference type="ARBA" id="ARBA00022980"/>
    </source>
</evidence>
<keyword evidence="2 6" id="KW-0689">Ribosomal protein</keyword>
<accession>A0A2H0TFC9</accession>
<evidence type="ECO:0000256" key="1">
    <source>
        <dbReference type="ARBA" id="ARBA00006471"/>
    </source>
</evidence>
<dbReference type="SUPFAM" id="SSF56047">
    <property type="entry name" value="Ribosomal protein S8"/>
    <property type="match status" value="1"/>
</dbReference>
<sequence length="128" mass="14539">MDPIADMFVIIVNAQRVQKQNVSVSYSKLKMEIAKLFESKGYIKEAVRHGRKTRRTIDIVLNYTGDKPAIENIRRISKPSRRIYSGWRQLKTYRKGRGFVIISTPKGIMGSGEAEKSKLGGEVLGRIL</sequence>
<dbReference type="Gene3D" id="3.30.1370.30">
    <property type="match status" value="1"/>
</dbReference>